<dbReference type="AlphaFoldDB" id="A0A7V4G834"/>
<feature type="chain" id="PRO_5031097330" evidence="1">
    <location>
        <begin position="30"/>
        <end position="288"/>
    </location>
</feature>
<evidence type="ECO:0000313" key="3">
    <source>
        <dbReference type="EMBL" id="HGS05125.1"/>
    </source>
</evidence>
<organism evidence="3">
    <name type="scientific">Desulfobacca acetoxidans</name>
    <dbReference type="NCBI Taxonomy" id="60893"/>
    <lineage>
        <taxon>Bacteria</taxon>
        <taxon>Pseudomonadati</taxon>
        <taxon>Thermodesulfobacteriota</taxon>
        <taxon>Desulfobaccia</taxon>
        <taxon>Desulfobaccales</taxon>
        <taxon>Desulfobaccaceae</taxon>
        <taxon>Desulfobacca</taxon>
    </lineage>
</organism>
<feature type="domain" description="DUF2207" evidence="2">
    <location>
        <begin position="33"/>
        <end position="222"/>
    </location>
</feature>
<reference evidence="3" key="1">
    <citation type="journal article" date="2020" name="mSystems">
        <title>Genome- and Community-Level Interaction Insights into Carbon Utilization and Element Cycling Functions of Hydrothermarchaeota in Hydrothermal Sediment.</title>
        <authorList>
            <person name="Zhou Z."/>
            <person name="Liu Y."/>
            <person name="Xu W."/>
            <person name="Pan J."/>
            <person name="Luo Z.H."/>
            <person name="Li M."/>
        </authorList>
    </citation>
    <scope>NUCLEOTIDE SEQUENCE [LARGE SCALE GENOMIC DNA]</scope>
    <source>
        <strain evidence="3">SpSt-548</strain>
    </source>
</reference>
<gene>
    <name evidence="3" type="ORF">ENT08_05210</name>
</gene>
<dbReference type="InterPro" id="IPR018702">
    <property type="entry name" value="DUF2207"/>
</dbReference>
<evidence type="ECO:0000259" key="2">
    <source>
        <dbReference type="Pfam" id="PF09972"/>
    </source>
</evidence>
<feature type="signal peptide" evidence="1">
    <location>
        <begin position="1"/>
        <end position="29"/>
    </location>
</feature>
<proteinExistence type="predicted"/>
<accession>A0A7V4G834</accession>
<dbReference type="Pfam" id="PF09972">
    <property type="entry name" value="DUF2207"/>
    <property type="match status" value="1"/>
</dbReference>
<protein>
    <submittedName>
        <fullName evidence="3">DUF2207 domain-containing protein</fullName>
    </submittedName>
</protein>
<name>A0A7V4G834_9BACT</name>
<evidence type="ECO:0000256" key="1">
    <source>
        <dbReference type="SAM" id="SignalP"/>
    </source>
</evidence>
<comment type="caution">
    <text evidence="3">The sequence shown here is derived from an EMBL/GenBank/DDBJ whole genome shotgun (WGS) entry which is preliminary data.</text>
</comment>
<dbReference type="EMBL" id="DSXI01000310">
    <property type="protein sequence ID" value="HGS05125.1"/>
    <property type="molecule type" value="Genomic_DNA"/>
</dbReference>
<keyword evidence="1" id="KW-0732">Signal</keyword>
<sequence length="288" mass="32355">MRPHFMCRLGRLLLSALLPLLVGPAPVWAAEVISNFDSRVTIHPDSSLTVKETITVKAEGHQIKRGIIREFPTTYGAGWLVRSKVGFEVLEVLRDGRPEPYQVESTSVTAKVRIGRKEVLLEPGFYTYALTYRTTRQLGFFKDFDELYWNVTGDQWTFPIQQARVTVELPPGAKVLRAAAYTGPRGERGQDFQETRTTRGHPVFVTTRTLNPGEGFTIAVAWPKGLVREPSSLDRFFFFLQDNAGLGGGLLWLLLLGGYGYQPLLKAVLGSTVDRVLREAWFPVLICR</sequence>